<comment type="caution">
    <text evidence="2">The sequence shown here is derived from an EMBL/GenBank/DDBJ whole genome shotgun (WGS) entry which is preliminary data.</text>
</comment>
<name>A0A927B6I5_9BACT</name>
<sequence>MRNRLNPWVVVLTAALTFGSLMAFVGPRSFGHHWRSYGHYGRHGWHGPHERYRYDDRYDDRRYEDRRSDRHADQVPVKPDTGTY</sequence>
<dbReference type="RefSeq" id="WP_191041687.1">
    <property type="nucleotide sequence ID" value="NZ_JACXAA010000010.1"/>
</dbReference>
<proteinExistence type="predicted"/>
<evidence type="ECO:0000313" key="2">
    <source>
        <dbReference type="EMBL" id="MBD2756072.1"/>
    </source>
</evidence>
<accession>A0A927B6I5</accession>
<feature type="region of interest" description="Disordered" evidence="1">
    <location>
        <begin position="65"/>
        <end position="84"/>
    </location>
</feature>
<dbReference type="EMBL" id="JACXAA010000010">
    <property type="protein sequence ID" value="MBD2756072.1"/>
    <property type="molecule type" value="Genomic_DNA"/>
</dbReference>
<evidence type="ECO:0000256" key="1">
    <source>
        <dbReference type="SAM" id="MobiDB-lite"/>
    </source>
</evidence>
<reference evidence="2" key="1">
    <citation type="submission" date="2020-09" db="EMBL/GenBank/DDBJ databases">
        <authorList>
            <person name="Kim M.K."/>
        </authorList>
    </citation>
    <scope>NUCLEOTIDE SEQUENCE</scope>
    <source>
        <strain evidence="2">BT704</strain>
    </source>
</reference>
<dbReference type="AlphaFoldDB" id="A0A927B6I5"/>
<evidence type="ECO:0000313" key="3">
    <source>
        <dbReference type="Proteomes" id="UP000653797"/>
    </source>
</evidence>
<gene>
    <name evidence="2" type="ORF">IC230_24455</name>
</gene>
<keyword evidence="3" id="KW-1185">Reference proteome</keyword>
<dbReference type="Proteomes" id="UP000653797">
    <property type="component" value="Unassembled WGS sequence"/>
</dbReference>
<protein>
    <submittedName>
        <fullName evidence="2">Uncharacterized protein</fullName>
    </submittedName>
</protein>
<organism evidence="2 3">
    <name type="scientific">Spirosoma validum</name>
    <dbReference type="NCBI Taxonomy" id="2771355"/>
    <lineage>
        <taxon>Bacteria</taxon>
        <taxon>Pseudomonadati</taxon>
        <taxon>Bacteroidota</taxon>
        <taxon>Cytophagia</taxon>
        <taxon>Cytophagales</taxon>
        <taxon>Cytophagaceae</taxon>
        <taxon>Spirosoma</taxon>
    </lineage>
</organism>